<dbReference type="OrthoDB" id="5404564at2759"/>
<dbReference type="Proteomes" id="UP000243797">
    <property type="component" value="Unassembled WGS sequence"/>
</dbReference>
<proteinExistence type="predicted"/>
<feature type="compositionally biased region" description="Low complexity" evidence="1">
    <location>
        <begin position="924"/>
        <end position="934"/>
    </location>
</feature>
<feature type="compositionally biased region" description="Low complexity" evidence="1">
    <location>
        <begin position="314"/>
        <end position="323"/>
    </location>
</feature>
<feature type="region of interest" description="Disordered" evidence="1">
    <location>
        <begin position="289"/>
        <end position="409"/>
    </location>
</feature>
<feature type="compositionally biased region" description="Polar residues" evidence="1">
    <location>
        <begin position="324"/>
        <end position="337"/>
    </location>
</feature>
<dbReference type="AlphaFoldDB" id="A0A2K1QSV5"/>
<feature type="compositionally biased region" description="Basic and acidic residues" evidence="1">
    <location>
        <begin position="232"/>
        <end position="260"/>
    </location>
</feature>
<evidence type="ECO:0000256" key="1">
    <source>
        <dbReference type="SAM" id="MobiDB-lite"/>
    </source>
</evidence>
<dbReference type="InParanoid" id="A0A2K1QSV5"/>
<feature type="compositionally biased region" description="Polar residues" evidence="1">
    <location>
        <begin position="718"/>
        <end position="730"/>
    </location>
</feature>
<keyword evidence="3" id="KW-1185">Reference proteome</keyword>
<feature type="compositionally biased region" description="Basic and acidic residues" evidence="1">
    <location>
        <begin position="894"/>
        <end position="916"/>
    </location>
</feature>
<evidence type="ECO:0000313" key="2">
    <source>
        <dbReference type="EMBL" id="PNS18069.1"/>
    </source>
</evidence>
<dbReference type="EMBL" id="NKHZ01000047">
    <property type="protein sequence ID" value="PNS18069.1"/>
    <property type="molecule type" value="Genomic_DNA"/>
</dbReference>
<feature type="compositionally biased region" description="Polar residues" evidence="1">
    <location>
        <begin position="382"/>
        <end position="391"/>
    </location>
</feature>
<protein>
    <submittedName>
        <fullName evidence="2">Copper-transporting ATPase ccc2</fullName>
    </submittedName>
</protein>
<feature type="compositionally biased region" description="Polar residues" evidence="1">
    <location>
        <begin position="804"/>
        <end position="829"/>
    </location>
</feature>
<feature type="compositionally biased region" description="Polar residues" evidence="1">
    <location>
        <begin position="215"/>
        <end position="229"/>
    </location>
</feature>
<organism evidence="2 3">
    <name type="scientific">Sphaceloma murrayae</name>
    <dbReference type="NCBI Taxonomy" id="2082308"/>
    <lineage>
        <taxon>Eukaryota</taxon>
        <taxon>Fungi</taxon>
        <taxon>Dikarya</taxon>
        <taxon>Ascomycota</taxon>
        <taxon>Pezizomycotina</taxon>
        <taxon>Dothideomycetes</taxon>
        <taxon>Dothideomycetidae</taxon>
        <taxon>Myriangiales</taxon>
        <taxon>Elsinoaceae</taxon>
        <taxon>Sphaceloma</taxon>
    </lineage>
</organism>
<name>A0A2K1QSV5_9PEZI</name>
<feature type="region of interest" description="Disordered" evidence="1">
    <location>
        <begin position="716"/>
        <end position="960"/>
    </location>
</feature>
<feature type="compositionally biased region" description="Polar residues" evidence="1">
    <location>
        <begin position="290"/>
        <end position="300"/>
    </location>
</feature>
<comment type="caution">
    <text evidence="2">The sequence shown here is derived from an EMBL/GenBank/DDBJ whole genome shotgun (WGS) entry which is preliminary data.</text>
</comment>
<feature type="compositionally biased region" description="Polar residues" evidence="1">
    <location>
        <begin position="859"/>
        <end position="875"/>
    </location>
</feature>
<evidence type="ECO:0000313" key="3">
    <source>
        <dbReference type="Proteomes" id="UP000243797"/>
    </source>
</evidence>
<feature type="compositionally biased region" description="Basic and acidic residues" evidence="1">
    <location>
        <begin position="946"/>
        <end position="960"/>
    </location>
</feature>
<accession>A0A2K1QSV5</accession>
<feature type="compositionally biased region" description="Low complexity" evidence="1">
    <location>
        <begin position="780"/>
        <end position="790"/>
    </location>
</feature>
<feature type="region of interest" description="Disordered" evidence="1">
    <location>
        <begin position="215"/>
        <end position="277"/>
    </location>
</feature>
<dbReference type="STRING" id="2082308.A0A2K1QSV5"/>
<gene>
    <name evidence="2" type="ORF">CAC42_4028</name>
</gene>
<feature type="compositionally biased region" description="Basic and acidic residues" evidence="1">
    <location>
        <begin position="761"/>
        <end position="778"/>
    </location>
</feature>
<reference evidence="2 3" key="1">
    <citation type="submission" date="2017-06" db="EMBL/GenBank/DDBJ databases">
        <title>Draft genome sequence of a variant of Elsinoe murrayae.</title>
        <authorList>
            <person name="Cheng Q."/>
        </authorList>
    </citation>
    <scope>NUCLEOTIDE SEQUENCE [LARGE SCALE GENOMIC DNA]</scope>
    <source>
        <strain evidence="2 3">CQ-2017a</strain>
    </source>
</reference>
<sequence>MATVPSMGDVLMLSHTAKSIGKAFGHKDVHVPQDFFEVERETLGLADALKLLAYTLEEDETMLRAETEIQQGISTILTSAQVTLRDLAAFVERYSTFSRVKTRASAGGDKVWAREVLDKWDLLPWTRDGGDMNALRSLLMTHCGTITMTTQALQSQSPERLEKTILPLAAKLEGIHDDIPGKLNQRLDELHFISMTIMHEQRNVMLATRSRSFSPQLQDFEIPTTTTPDVGQRNDDRDPATLDNQQKDSRSRRNTDHTWDEDTILSPKHQSRDHTGGLESCAVQREILSSRPQSQLTDYSQHSKRSKSADGATRSRFPFFSSSTNVSAQTLRSQTTPPLRDVPQCPPTPRRLQKRRPPPSQRKSMPLPDSIDYAIHGRTELSQKPSRTSMVSAPLYEGTTDEGPPKLPTPPTSRISLENLLDNGQPSEATFTEHLLKDSIKMFDERGRLVEALSSEPKKGQKQAVSVNTIVSKACRIMILRRKTGPDMEKRWSTSIWIIAADFSVRLEHPLFTNLQPRSLAPHVAVKMPERVALTIPSKIQYHTPVWGCVAESASTSLQAERVTYTFLSAQAASRFQSVIFGQQLLDSFRIDRATLLRPGGGGRQLLHRIMGSEEQICGQQRIRLWEDTGAATPSAPVGGVLGLMHVQPSFGQGWIKWWINSARVAQIKSKGNGTVEIRGIDCLISAPVPQPLKTVDNFTQCSLVAGVPAPAFKLASSHVSTESRGTSMSAREEARMRHSPSPSLTNMRVEDAPPPLPHNHQIDSHSIHARKSNERSRSASRSRGEVVSSAPVEVGEPVPTVRSDASLTQSSTTTISKQAPSPPATRSISAIGLAPPPTPGKWDTPISPRNFKPRKPAQTATASPLVSEPMSTRSAADPALPPISTQLSTPTKPDPRRERPPEPRVDSRNAPRDFDSMSIISQRSKATTTLSARSRTRSWKSGRGASREMKRNQPREEKKKVVHGIKIHFSTEDDKGRFLACVARAREKMLPLPDL</sequence>